<dbReference type="InterPro" id="IPR016461">
    <property type="entry name" value="COMT-like"/>
</dbReference>
<keyword evidence="2" id="KW-0808">Transferase</keyword>
<dbReference type="Gene3D" id="3.40.50.150">
    <property type="entry name" value="Vaccinia Virus protein VP39"/>
    <property type="match status" value="1"/>
</dbReference>
<dbReference type="InterPro" id="IPR029063">
    <property type="entry name" value="SAM-dependent_MTases_sf"/>
</dbReference>
<keyword evidence="1" id="KW-0489">Methyltransferase</keyword>
<keyword evidence="3" id="KW-0949">S-adenosyl-L-methionine</keyword>
<dbReference type="Pfam" id="PF00891">
    <property type="entry name" value="Methyltransf_2"/>
    <property type="match status" value="1"/>
</dbReference>
<gene>
    <name evidence="5" type="primary">COMT1</name>
    <name evidence="5" type="ORF">PIB30_109034</name>
</gene>
<keyword evidence="6" id="KW-1185">Reference proteome</keyword>
<evidence type="ECO:0000313" key="6">
    <source>
        <dbReference type="Proteomes" id="UP001341840"/>
    </source>
</evidence>
<evidence type="ECO:0000256" key="3">
    <source>
        <dbReference type="ARBA" id="ARBA00022691"/>
    </source>
</evidence>
<feature type="domain" description="O-methyltransferase C-terminal" evidence="4">
    <location>
        <begin position="2"/>
        <end position="87"/>
    </location>
</feature>
<reference evidence="5 6" key="1">
    <citation type="journal article" date="2023" name="Plants (Basel)">
        <title>Bridging the Gap: Combining Genomics and Transcriptomics Approaches to Understand Stylosanthes scabra, an Orphan Legume from the Brazilian Caatinga.</title>
        <authorList>
            <person name="Ferreira-Neto J.R.C."/>
            <person name="da Silva M.D."/>
            <person name="Binneck E."/>
            <person name="de Melo N.F."/>
            <person name="da Silva R.H."/>
            <person name="de Melo A.L.T.M."/>
            <person name="Pandolfi V."/>
            <person name="Bustamante F.O."/>
            <person name="Brasileiro-Vidal A.C."/>
            <person name="Benko-Iseppon A.M."/>
        </authorList>
    </citation>
    <scope>NUCLEOTIDE SEQUENCE [LARGE SCALE GENOMIC DNA]</scope>
    <source>
        <tissue evidence="5">Leaves</tissue>
    </source>
</reference>
<evidence type="ECO:0000256" key="1">
    <source>
        <dbReference type="ARBA" id="ARBA00022603"/>
    </source>
</evidence>
<sequence>MAHGMQLFDYTKIDARFNEVFNKAMNSASFILMKKILDIYQGFENVNKLVDVGGGFGIITKLIISKYPHIHGINFDLPHVIEHAPAHP</sequence>
<evidence type="ECO:0000313" key="5">
    <source>
        <dbReference type="EMBL" id="MED6154128.1"/>
    </source>
</evidence>
<comment type="caution">
    <text evidence="5">The sequence shown here is derived from an EMBL/GenBank/DDBJ whole genome shotgun (WGS) entry which is preliminary data.</text>
</comment>
<evidence type="ECO:0000259" key="4">
    <source>
        <dbReference type="Pfam" id="PF00891"/>
    </source>
</evidence>
<feature type="non-terminal residue" evidence="5">
    <location>
        <position position="88"/>
    </location>
</feature>
<dbReference type="EMBL" id="JASCZI010095991">
    <property type="protein sequence ID" value="MED6154128.1"/>
    <property type="molecule type" value="Genomic_DNA"/>
</dbReference>
<name>A0ABU6U215_9FABA</name>
<dbReference type="InterPro" id="IPR001077">
    <property type="entry name" value="COMT_C"/>
</dbReference>
<organism evidence="5 6">
    <name type="scientific">Stylosanthes scabra</name>
    <dbReference type="NCBI Taxonomy" id="79078"/>
    <lineage>
        <taxon>Eukaryota</taxon>
        <taxon>Viridiplantae</taxon>
        <taxon>Streptophyta</taxon>
        <taxon>Embryophyta</taxon>
        <taxon>Tracheophyta</taxon>
        <taxon>Spermatophyta</taxon>
        <taxon>Magnoliopsida</taxon>
        <taxon>eudicotyledons</taxon>
        <taxon>Gunneridae</taxon>
        <taxon>Pentapetalae</taxon>
        <taxon>rosids</taxon>
        <taxon>fabids</taxon>
        <taxon>Fabales</taxon>
        <taxon>Fabaceae</taxon>
        <taxon>Papilionoideae</taxon>
        <taxon>50 kb inversion clade</taxon>
        <taxon>dalbergioids sensu lato</taxon>
        <taxon>Dalbergieae</taxon>
        <taxon>Pterocarpus clade</taxon>
        <taxon>Stylosanthes</taxon>
    </lineage>
</organism>
<dbReference type="SUPFAM" id="SSF53335">
    <property type="entry name" value="S-adenosyl-L-methionine-dependent methyltransferases"/>
    <property type="match status" value="1"/>
</dbReference>
<protein>
    <submittedName>
        <fullName evidence="5">Caffeic acid 3-O-methyltransferase</fullName>
    </submittedName>
</protein>
<dbReference type="PROSITE" id="PS51683">
    <property type="entry name" value="SAM_OMT_II"/>
    <property type="match status" value="1"/>
</dbReference>
<dbReference type="PANTHER" id="PTHR11746">
    <property type="entry name" value="O-METHYLTRANSFERASE"/>
    <property type="match status" value="1"/>
</dbReference>
<accession>A0ABU6U215</accession>
<proteinExistence type="predicted"/>
<evidence type="ECO:0000256" key="2">
    <source>
        <dbReference type="ARBA" id="ARBA00022679"/>
    </source>
</evidence>
<dbReference type="Proteomes" id="UP001341840">
    <property type="component" value="Unassembled WGS sequence"/>
</dbReference>